<dbReference type="RefSeq" id="WP_340330002.1">
    <property type="nucleotide sequence ID" value="NZ_JAZHOF010000004.1"/>
</dbReference>
<proteinExistence type="inferred from homology"/>
<comment type="similarity">
    <text evidence="1">Belongs to the RutC family.</text>
</comment>
<dbReference type="Pfam" id="PF01042">
    <property type="entry name" value="Ribonuc_L-PSP"/>
    <property type="match status" value="1"/>
</dbReference>
<protein>
    <submittedName>
        <fullName evidence="2">Rid family hydrolase</fullName>
    </submittedName>
</protein>
<name>A0AAW9RVK9_9HYPH</name>
<organism evidence="2 3">
    <name type="scientific">Microbaculum marinum</name>
    <dbReference type="NCBI Taxonomy" id="1764581"/>
    <lineage>
        <taxon>Bacteria</taxon>
        <taxon>Pseudomonadati</taxon>
        <taxon>Pseudomonadota</taxon>
        <taxon>Alphaproteobacteria</taxon>
        <taxon>Hyphomicrobiales</taxon>
        <taxon>Tepidamorphaceae</taxon>
        <taxon>Microbaculum</taxon>
    </lineage>
</organism>
<dbReference type="SUPFAM" id="SSF55298">
    <property type="entry name" value="YjgF-like"/>
    <property type="match status" value="1"/>
</dbReference>
<evidence type="ECO:0000313" key="2">
    <source>
        <dbReference type="EMBL" id="MEJ8572315.1"/>
    </source>
</evidence>
<keyword evidence="3" id="KW-1185">Reference proteome</keyword>
<evidence type="ECO:0000313" key="3">
    <source>
        <dbReference type="Proteomes" id="UP001378188"/>
    </source>
</evidence>
<dbReference type="AlphaFoldDB" id="A0AAW9RVK9"/>
<dbReference type="GO" id="GO:0019239">
    <property type="term" value="F:deaminase activity"/>
    <property type="evidence" value="ECO:0007669"/>
    <property type="project" value="TreeGrafter"/>
</dbReference>
<dbReference type="InterPro" id="IPR006175">
    <property type="entry name" value="YjgF/YER057c/UK114"/>
</dbReference>
<keyword evidence="2" id="KW-0378">Hydrolase</keyword>
<sequence>MKILSPKTVAAPGGPYVHGMIIDPGRTWLSVSGQVGTKPDGSVAEGIVEQTRTAWTNLTEILKEGGMEIRDIVKVTSFLTSADFIGDYGRTRAEFLGDFRPTSTLLVVAGLASPEFLVEVEVLAAR</sequence>
<dbReference type="Gene3D" id="3.30.1330.40">
    <property type="entry name" value="RutC-like"/>
    <property type="match status" value="1"/>
</dbReference>
<dbReference type="GO" id="GO:0005829">
    <property type="term" value="C:cytosol"/>
    <property type="evidence" value="ECO:0007669"/>
    <property type="project" value="TreeGrafter"/>
</dbReference>
<dbReference type="InterPro" id="IPR035959">
    <property type="entry name" value="RutC-like_sf"/>
</dbReference>
<gene>
    <name evidence="2" type="ORF">V3328_12570</name>
</gene>
<evidence type="ECO:0000256" key="1">
    <source>
        <dbReference type="ARBA" id="ARBA00010552"/>
    </source>
</evidence>
<comment type="caution">
    <text evidence="2">The sequence shown here is derived from an EMBL/GenBank/DDBJ whole genome shotgun (WGS) entry which is preliminary data.</text>
</comment>
<reference evidence="2 3" key="1">
    <citation type="submission" date="2024-02" db="EMBL/GenBank/DDBJ databases">
        <title>Genome analysis and characterization of Microbaculum marinisediminis sp. nov., isolated from marine sediment.</title>
        <authorList>
            <person name="Du Z.-J."/>
            <person name="Ye Y.-Q."/>
            <person name="Zhang Z.-R."/>
            <person name="Yuan S.-M."/>
            <person name="Zhang X.-Y."/>
        </authorList>
    </citation>
    <scope>NUCLEOTIDE SEQUENCE [LARGE SCALE GENOMIC DNA]</scope>
    <source>
        <strain evidence="2 3">SDUM1044001</strain>
    </source>
</reference>
<dbReference type="PANTHER" id="PTHR11803:SF58">
    <property type="entry name" value="PROTEIN HMF1-RELATED"/>
    <property type="match status" value="1"/>
</dbReference>
<accession>A0AAW9RVK9</accession>
<dbReference type="PANTHER" id="PTHR11803">
    <property type="entry name" value="2-IMINOBUTANOATE/2-IMINOPROPANOATE DEAMINASE RIDA"/>
    <property type="match status" value="1"/>
</dbReference>
<dbReference type="EMBL" id="JAZHOF010000004">
    <property type="protein sequence ID" value="MEJ8572315.1"/>
    <property type="molecule type" value="Genomic_DNA"/>
</dbReference>
<dbReference type="Proteomes" id="UP001378188">
    <property type="component" value="Unassembled WGS sequence"/>
</dbReference>